<evidence type="ECO:0000259" key="8">
    <source>
        <dbReference type="PROSITE" id="PS50011"/>
    </source>
</evidence>
<dbReference type="PANTHER" id="PTHR43289:SF6">
    <property type="entry name" value="SERINE_THREONINE-PROTEIN KINASE NEKL-3"/>
    <property type="match status" value="1"/>
</dbReference>
<dbReference type="GO" id="GO:0004674">
    <property type="term" value="F:protein serine/threonine kinase activity"/>
    <property type="evidence" value="ECO:0007669"/>
    <property type="project" value="TreeGrafter"/>
</dbReference>
<dbReference type="GO" id="GO:0005524">
    <property type="term" value="F:ATP binding"/>
    <property type="evidence" value="ECO:0007669"/>
    <property type="project" value="UniProtKB-UniRule"/>
</dbReference>
<keyword evidence="4 6" id="KW-0067">ATP-binding</keyword>
<sequence>MTEGSMPDSEGKYSILRPLGRGGMGEVYLALDNRLQREVAIKYLRTDLTEDGDWHERMQHEALLLARLNHPNIVQIYDFFEAGEAPALVMEYVRGRNLRIYLREHRAELADKLRWLSEISAGLAASHDAGVVHCDLKAENVLINAEGSAKVTDFGIASHSGDRADDVAALGVLAQELLADNAAVVSPTVRDLLRRLSKRGALTAREAAAQWRHAWLEQTQSETPLPSQLRAQQRRGRRRATAALVAVLVVSAVVLAWQLRTPAKAQAVAILPPVMRDPGQLSERQQQILESAVAQSLQEAVLGSQRLSLVGMTEVDTVQGSAAEKLVALGADILIASQVKCSGTVCDLDLQRLEKPSGQVTSYRKVSVIADSPLGTHEAVSRQWTYLFPGQTTANNGAGALDEADYLKYTELNLAAQQFSRSSRSILAAVESLLRARRDFAPLYYLYAQVALDTYEEMGDPMYLDRLERTLELADPALARSLFLRRSRFRLDLYRGDYQAAREVIRELEQEGADDALVAYLTGEWHGAQDQFRAAGESFARAAALQPSMQYLYAQARNQYWNGQPDAALATLDGLLKRYEYNTHALGLRAVILLEQGKLAAAEQALRLSLDIQPNPLVRANLGMVYLLMRNYPAAREQFLEAYDADSRDSVVLLNLADTEQLLGNVERGRELYRQLVARYSEGDPSVITTVAAQAYAQLGQFEEAMATLKKISLAREQASSPAVSAALVYTLAGQHLVALVEVDRALEAGVSGVMFDLPFFDPLCTEVRFRELMSEHDRDGRCEQLPGATATAGIATEKR</sequence>
<dbReference type="InterPro" id="IPR017441">
    <property type="entry name" value="Protein_kinase_ATP_BS"/>
</dbReference>
<evidence type="ECO:0000313" key="10">
    <source>
        <dbReference type="Proteomes" id="UP000298050"/>
    </source>
</evidence>
<dbReference type="Pfam" id="PF13432">
    <property type="entry name" value="TPR_16"/>
    <property type="match status" value="2"/>
</dbReference>
<keyword evidence="7" id="KW-0812">Transmembrane</keyword>
<dbReference type="CDD" id="cd14014">
    <property type="entry name" value="STKc_PknB_like"/>
    <property type="match status" value="1"/>
</dbReference>
<keyword evidence="7" id="KW-1133">Transmembrane helix</keyword>
<dbReference type="InterPro" id="IPR008271">
    <property type="entry name" value="Ser/Thr_kinase_AS"/>
</dbReference>
<name>A0A4Z0M7N4_9GAMM</name>
<dbReference type="AlphaFoldDB" id="A0A4Z0M7N4"/>
<dbReference type="PROSITE" id="PS50005">
    <property type="entry name" value="TPR"/>
    <property type="match status" value="1"/>
</dbReference>
<reference evidence="9 10" key="1">
    <citation type="submission" date="2019-04" db="EMBL/GenBank/DDBJ databases">
        <title>Taxonomy of novel Haliea sp. from mangrove soil of West Coast of India.</title>
        <authorList>
            <person name="Verma A."/>
            <person name="Kumar P."/>
            <person name="Krishnamurthi S."/>
        </authorList>
    </citation>
    <scope>NUCLEOTIDE SEQUENCE [LARGE SCALE GENOMIC DNA]</scope>
    <source>
        <strain evidence="9 10">SAOS-164</strain>
    </source>
</reference>
<dbReference type="Gene3D" id="3.30.200.20">
    <property type="entry name" value="Phosphorylase Kinase, domain 1"/>
    <property type="match status" value="1"/>
</dbReference>
<evidence type="ECO:0000256" key="3">
    <source>
        <dbReference type="ARBA" id="ARBA00022777"/>
    </source>
</evidence>
<dbReference type="InterPro" id="IPR019734">
    <property type="entry name" value="TPR_rpt"/>
</dbReference>
<dbReference type="PROSITE" id="PS00108">
    <property type="entry name" value="PROTEIN_KINASE_ST"/>
    <property type="match status" value="1"/>
</dbReference>
<evidence type="ECO:0000256" key="7">
    <source>
        <dbReference type="SAM" id="Phobius"/>
    </source>
</evidence>
<feature type="domain" description="Protein kinase" evidence="8">
    <location>
        <begin position="13"/>
        <end position="315"/>
    </location>
</feature>
<protein>
    <recommendedName>
        <fullName evidence="8">Protein kinase domain-containing protein</fullName>
    </recommendedName>
</protein>
<evidence type="ECO:0000256" key="6">
    <source>
        <dbReference type="PROSITE-ProRule" id="PRU10141"/>
    </source>
</evidence>
<evidence type="ECO:0000313" key="9">
    <source>
        <dbReference type="EMBL" id="TGD75315.1"/>
    </source>
</evidence>
<dbReference type="SMART" id="SM00220">
    <property type="entry name" value="S_TKc"/>
    <property type="match status" value="1"/>
</dbReference>
<evidence type="ECO:0000256" key="5">
    <source>
        <dbReference type="PROSITE-ProRule" id="PRU00339"/>
    </source>
</evidence>
<feature type="binding site" evidence="6">
    <location>
        <position position="42"/>
    </location>
    <ligand>
        <name>ATP</name>
        <dbReference type="ChEBI" id="CHEBI:30616"/>
    </ligand>
</feature>
<dbReference type="InterPro" id="IPR011990">
    <property type="entry name" value="TPR-like_helical_dom_sf"/>
</dbReference>
<keyword evidence="2 6" id="KW-0547">Nucleotide-binding</keyword>
<evidence type="ECO:0000256" key="4">
    <source>
        <dbReference type="ARBA" id="ARBA00022840"/>
    </source>
</evidence>
<keyword evidence="7" id="KW-0472">Membrane</keyword>
<dbReference type="Gene3D" id="1.10.510.10">
    <property type="entry name" value="Transferase(Phosphotransferase) domain 1"/>
    <property type="match status" value="1"/>
</dbReference>
<gene>
    <name evidence="9" type="ORF">E4634_04810</name>
</gene>
<dbReference type="PROSITE" id="PS00107">
    <property type="entry name" value="PROTEIN_KINASE_ATP"/>
    <property type="match status" value="1"/>
</dbReference>
<feature type="transmembrane region" description="Helical" evidence="7">
    <location>
        <begin position="240"/>
        <end position="259"/>
    </location>
</feature>
<dbReference type="Pfam" id="PF00069">
    <property type="entry name" value="Pkinase"/>
    <property type="match status" value="1"/>
</dbReference>
<evidence type="ECO:0000256" key="1">
    <source>
        <dbReference type="ARBA" id="ARBA00022679"/>
    </source>
</evidence>
<proteinExistence type="predicted"/>
<accession>A0A4Z0M7N4</accession>
<dbReference type="Pfam" id="PF13181">
    <property type="entry name" value="TPR_8"/>
    <property type="match status" value="1"/>
</dbReference>
<dbReference type="Proteomes" id="UP000298050">
    <property type="component" value="Unassembled WGS sequence"/>
</dbReference>
<dbReference type="InterPro" id="IPR011009">
    <property type="entry name" value="Kinase-like_dom_sf"/>
</dbReference>
<keyword evidence="3" id="KW-0418">Kinase</keyword>
<dbReference type="EMBL" id="SRLE01000004">
    <property type="protein sequence ID" value="TGD75315.1"/>
    <property type="molecule type" value="Genomic_DNA"/>
</dbReference>
<evidence type="ECO:0000256" key="2">
    <source>
        <dbReference type="ARBA" id="ARBA00022741"/>
    </source>
</evidence>
<comment type="caution">
    <text evidence="9">The sequence shown here is derived from an EMBL/GenBank/DDBJ whole genome shotgun (WGS) entry which is preliminary data.</text>
</comment>
<keyword evidence="10" id="KW-1185">Reference proteome</keyword>
<dbReference type="SMART" id="SM00028">
    <property type="entry name" value="TPR"/>
    <property type="match status" value="4"/>
</dbReference>
<dbReference type="PROSITE" id="PS50011">
    <property type="entry name" value="PROTEIN_KINASE_DOM"/>
    <property type="match status" value="1"/>
</dbReference>
<feature type="repeat" description="TPR" evidence="5">
    <location>
        <begin position="616"/>
        <end position="649"/>
    </location>
</feature>
<dbReference type="InterPro" id="IPR000719">
    <property type="entry name" value="Prot_kinase_dom"/>
</dbReference>
<dbReference type="PANTHER" id="PTHR43289">
    <property type="entry name" value="MITOGEN-ACTIVATED PROTEIN KINASE KINASE KINASE 20-RELATED"/>
    <property type="match status" value="1"/>
</dbReference>
<dbReference type="SUPFAM" id="SSF48452">
    <property type="entry name" value="TPR-like"/>
    <property type="match status" value="1"/>
</dbReference>
<dbReference type="Gene3D" id="1.25.40.10">
    <property type="entry name" value="Tetratricopeptide repeat domain"/>
    <property type="match status" value="2"/>
</dbReference>
<dbReference type="OrthoDB" id="9801841at2"/>
<keyword evidence="5" id="KW-0802">TPR repeat</keyword>
<keyword evidence="1" id="KW-0808">Transferase</keyword>
<organism evidence="9 10">
    <name type="scientific">Mangrovimicrobium sediminis</name>
    <dbReference type="NCBI Taxonomy" id="2562682"/>
    <lineage>
        <taxon>Bacteria</taxon>
        <taxon>Pseudomonadati</taxon>
        <taxon>Pseudomonadota</taxon>
        <taxon>Gammaproteobacteria</taxon>
        <taxon>Cellvibrionales</taxon>
        <taxon>Halieaceae</taxon>
        <taxon>Mangrovimicrobium</taxon>
    </lineage>
</organism>
<dbReference type="SUPFAM" id="SSF56112">
    <property type="entry name" value="Protein kinase-like (PK-like)"/>
    <property type="match status" value="1"/>
</dbReference>